<dbReference type="InterPro" id="IPR029033">
    <property type="entry name" value="His_PPase_superfam"/>
</dbReference>
<evidence type="ECO:0000256" key="1">
    <source>
        <dbReference type="SAM" id="Phobius"/>
    </source>
</evidence>
<dbReference type="PANTHER" id="PTHR11567">
    <property type="entry name" value="ACID PHOSPHATASE-RELATED"/>
    <property type="match status" value="1"/>
</dbReference>
<reference evidence="2" key="1">
    <citation type="submission" date="2022-08" db="EMBL/GenBank/DDBJ databases">
        <title>A Global Phylogenomic Analysis of the Shiitake Genus Lentinula.</title>
        <authorList>
            <consortium name="DOE Joint Genome Institute"/>
            <person name="Sierra-Patev S."/>
            <person name="Min B."/>
            <person name="Naranjo-Ortiz M."/>
            <person name="Looney B."/>
            <person name="Konkel Z."/>
            <person name="Slot J.C."/>
            <person name="Sakamoto Y."/>
            <person name="Steenwyk J.L."/>
            <person name="Rokas A."/>
            <person name="Carro J."/>
            <person name="Camarero S."/>
            <person name="Ferreira P."/>
            <person name="Molpeceres G."/>
            <person name="Ruiz-Duenas F.J."/>
            <person name="Serrano A."/>
            <person name="Henrissat B."/>
            <person name="Drula E."/>
            <person name="Hughes K.W."/>
            <person name="Mata J.L."/>
            <person name="Ishikawa N.K."/>
            <person name="Vargas-Isla R."/>
            <person name="Ushijima S."/>
            <person name="Smith C.A."/>
            <person name="Ahrendt S."/>
            <person name="Andreopoulos W."/>
            <person name="He G."/>
            <person name="Labutti K."/>
            <person name="Lipzen A."/>
            <person name="Ng V."/>
            <person name="Riley R."/>
            <person name="Sandor L."/>
            <person name="Barry K."/>
            <person name="Martinez A.T."/>
            <person name="Xiao Y."/>
            <person name="Gibbons J.G."/>
            <person name="Terashima K."/>
            <person name="Grigoriev I.V."/>
            <person name="Hibbett D.S."/>
        </authorList>
    </citation>
    <scope>NUCLEOTIDE SEQUENCE</scope>
    <source>
        <strain evidence="2">JLM2183</strain>
    </source>
</reference>
<dbReference type="OrthoDB" id="258392at2759"/>
<evidence type="ECO:0000313" key="3">
    <source>
        <dbReference type="Proteomes" id="UP001150266"/>
    </source>
</evidence>
<proteinExistence type="predicted"/>
<dbReference type="PANTHER" id="PTHR11567:SF142">
    <property type="entry name" value="PHOSPHOGLYCERATE MUTASE-LIKE PROTEIN"/>
    <property type="match status" value="1"/>
</dbReference>
<dbReference type="AlphaFoldDB" id="A0A9W9AG83"/>
<sequence length="488" mass="53564">MSNPDSTVLGVIFLIRHGDRQGFYQNPTNYNPANTVITPLGLKEELITGEYLRNVYLDESSSSFIEGINNTIADPNQITGTFLFPFVADAAGEGGVIMNSAEALLQGLFPPNANYTTTLANGTTVEAPLGGYQVIESALAENDVSLEGWTSCTPFDTATTEFYRSAEFNQTAQNNSDFFTNLPQYLDGRTDVNLENMWNIFDYMNVNYIHNATFQSRLPPTMLAQARTLAAFHEYGVFTSPQLDGIGNIGFRTMLPGIFEGLSSITNSSDPLKIYYNAIAYKSFFTLFRMTGAVDQSPQLAGLVNYAASVAIEVRQPPSGGEPVLRLQFKNGTQDDAQTTFNWFNTTGDIPLSTFTNFLAPVAINSTADWCNVCANTQDRGCGAIAAAASQAAIADHVHQPISPVGAGFLGAGLTLFAVLCMFGMLFFLGVLSLGQRKRRFRRSQHSVRSSDVRTELPYSRWDLYSFILCSQTRLGKLVLESLRFNNR</sequence>
<name>A0A9W9AG83_9AGAR</name>
<accession>A0A9W9AG83</accession>
<dbReference type="EMBL" id="JAOTPV010000005">
    <property type="protein sequence ID" value="KAJ4481878.1"/>
    <property type="molecule type" value="Genomic_DNA"/>
</dbReference>
<keyword evidence="1" id="KW-0472">Membrane</keyword>
<dbReference type="SUPFAM" id="SSF53254">
    <property type="entry name" value="Phosphoglycerate mutase-like"/>
    <property type="match status" value="1"/>
</dbReference>
<gene>
    <name evidence="2" type="ORF">J3R30DRAFT_3286615</name>
</gene>
<dbReference type="Proteomes" id="UP001150266">
    <property type="component" value="Unassembled WGS sequence"/>
</dbReference>
<dbReference type="InterPro" id="IPR050645">
    <property type="entry name" value="Histidine_acid_phosphatase"/>
</dbReference>
<dbReference type="Gene3D" id="3.40.50.1240">
    <property type="entry name" value="Phosphoglycerate mutase-like"/>
    <property type="match status" value="1"/>
</dbReference>
<keyword evidence="1" id="KW-1133">Transmembrane helix</keyword>
<keyword evidence="3" id="KW-1185">Reference proteome</keyword>
<evidence type="ECO:0000313" key="2">
    <source>
        <dbReference type="EMBL" id="KAJ4481878.1"/>
    </source>
</evidence>
<dbReference type="GO" id="GO:0016791">
    <property type="term" value="F:phosphatase activity"/>
    <property type="evidence" value="ECO:0007669"/>
    <property type="project" value="TreeGrafter"/>
</dbReference>
<organism evidence="2 3">
    <name type="scientific">Lentinula aciculospora</name>
    <dbReference type="NCBI Taxonomy" id="153920"/>
    <lineage>
        <taxon>Eukaryota</taxon>
        <taxon>Fungi</taxon>
        <taxon>Dikarya</taxon>
        <taxon>Basidiomycota</taxon>
        <taxon>Agaricomycotina</taxon>
        <taxon>Agaricomycetes</taxon>
        <taxon>Agaricomycetidae</taxon>
        <taxon>Agaricales</taxon>
        <taxon>Marasmiineae</taxon>
        <taxon>Omphalotaceae</taxon>
        <taxon>Lentinula</taxon>
    </lineage>
</organism>
<comment type="caution">
    <text evidence="2">The sequence shown here is derived from an EMBL/GenBank/DDBJ whole genome shotgun (WGS) entry which is preliminary data.</text>
</comment>
<protein>
    <submittedName>
        <fullName evidence="2">Phosphoglycerate mutase-like protein</fullName>
    </submittedName>
</protein>
<feature type="transmembrane region" description="Helical" evidence="1">
    <location>
        <begin position="409"/>
        <end position="434"/>
    </location>
</feature>
<keyword evidence="1" id="KW-0812">Transmembrane</keyword>